<evidence type="ECO:0000313" key="3">
    <source>
        <dbReference type="EMBL" id="GGK35789.1"/>
    </source>
</evidence>
<evidence type="ECO:0000259" key="2">
    <source>
        <dbReference type="Pfam" id="PF01966"/>
    </source>
</evidence>
<dbReference type="InterPro" id="IPR050124">
    <property type="entry name" value="tRNA_CCA-adding_enzyme"/>
</dbReference>
<accession>A0ABQ2F013</accession>
<comment type="caution">
    <text evidence="3">The sequence shown here is derived from an EMBL/GenBank/DDBJ whole genome shotgun (WGS) entry which is preliminary data.</text>
</comment>
<name>A0ABQ2F013_9DEIO</name>
<dbReference type="CDD" id="cd00077">
    <property type="entry name" value="HDc"/>
    <property type="match status" value="1"/>
</dbReference>
<dbReference type="SUPFAM" id="SSF52540">
    <property type="entry name" value="P-loop containing nucleoside triphosphate hydrolases"/>
    <property type="match status" value="1"/>
</dbReference>
<dbReference type="PANTHER" id="PTHR47545:SF1">
    <property type="entry name" value="MULTIFUNCTIONAL CCA PROTEIN"/>
    <property type="match status" value="1"/>
</dbReference>
<dbReference type="EMBL" id="BMPP01000015">
    <property type="protein sequence ID" value="GGK35789.1"/>
    <property type="molecule type" value="Genomic_DNA"/>
</dbReference>
<dbReference type="InterPro" id="IPR027417">
    <property type="entry name" value="P-loop_NTPase"/>
</dbReference>
<dbReference type="PANTHER" id="PTHR47545">
    <property type="entry name" value="MULTIFUNCTIONAL CCA PROTEIN"/>
    <property type="match status" value="1"/>
</dbReference>
<dbReference type="Pfam" id="PF01966">
    <property type="entry name" value="HD"/>
    <property type="match status" value="1"/>
</dbReference>
<dbReference type="Gene3D" id="3.40.50.300">
    <property type="entry name" value="P-loop containing nucleotide triphosphate hydrolases"/>
    <property type="match status" value="1"/>
</dbReference>
<organism evidence="3 4">
    <name type="scientific">Deinococcus malanensis</name>
    <dbReference type="NCBI Taxonomy" id="1706855"/>
    <lineage>
        <taxon>Bacteria</taxon>
        <taxon>Thermotogati</taxon>
        <taxon>Deinococcota</taxon>
        <taxon>Deinococci</taxon>
        <taxon>Deinococcales</taxon>
        <taxon>Deinococcaceae</taxon>
        <taxon>Deinococcus</taxon>
    </lineage>
</organism>
<evidence type="ECO:0000313" key="4">
    <source>
        <dbReference type="Proteomes" id="UP000647587"/>
    </source>
</evidence>
<sequence length="412" mass="45843">MRPFLTEWHAGARPDFVTVAEQLRDTLPLLTELKTTPQDAEWHAEGDVGTHTHLVLQEAYDIADREGLMPDERFVLVLAAALHDLGKALTTRRAEDRNGQARIISPRHADRGRSYLAYRLPELALPYPLIQQVMALVGHHHDLSRTLSAGTEPAYRRLARQVGLRTLYLLEVADIRGRVAPDRESKLEDLELFRLGAEEYGLWNGSDPYGPWRELIDAELAAFSAGYRDLVFGQGVMDYEAGLIQTPHEAIARAYPARAGFPQLVVTCGPSGAGKSSWVAEHCPDHAVVSLDLLRDQLSGKRADQSVNGRVLQAAKEQLKTSLRARRPVVWDATNTRRDFRNVPLGLGLDYGALTTLVVFQPPLHSIFERNPTRVHAVPASVVASQVANAEFPYVVEAHRTVTLDEYLRPVS</sequence>
<keyword evidence="4" id="KW-1185">Reference proteome</keyword>
<keyword evidence="1" id="KW-0547">Nucleotide-binding</keyword>
<dbReference type="Proteomes" id="UP000647587">
    <property type="component" value="Unassembled WGS sequence"/>
</dbReference>
<dbReference type="Pfam" id="PF13671">
    <property type="entry name" value="AAA_33"/>
    <property type="match status" value="1"/>
</dbReference>
<dbReference type="Gene3D" id="1.10.3210.10">
    <property type="entry name" value="Hypothetical protein af1432"/>
    <property type="match status" value="1"/>
</dbReference>
<proteinExistence type="predicted"/>
<protein>
    <submittedName>
        <fullName evidence="3">HDIG domain-containing protein</fullName>
    </submittedName>
</protein>
<dbReference type="InterPro" id="IPR006674">
    <property type="entry name" value="HD_domain"/>
</dbReference>
<evidence type="ECO:0000256" key="1">
    <source>
        <dbReference type="ARBA" id="ARBA00022741"/>
    </source>
</evidence>
<dbReference type="InterPro" id="IPR003607">
    <property type="entry name" value="HD/PDEase_dom"/>
</dbReference>
<gene>
    <name evidence="3" type="ORF">GCM10008955_32180</name>
</gene>
<feature type="domain" description="HD" evidence="2">
    <location>
        <begin position="49"/>
        <end position="152"/>
    </location>
</feature>
<dbReference type="RefSeq" id="WP_189010600.1">
    <property type="nucleotide sequence ID" value="NZ_BMPP01000015.1"/>
</dbReference>
<reference evidence="4" key="1">
    <citation type="journal article" date="2019" name="Int. J. Syst. Evol. Microbiol.">
        <title>The Global Catalogue of Microorganisms (GCM) 10K type strain sequencing project: providing services to taxonomists for standard genome sequencing and annotation.</title>
        <authorList>
            <consortium name="The Broad Institute Genomics Platform"/>
            <consortium name="The Broad Institute Genome Sequencing Center for Infectious Disease"/>
            <person name="Wu L."/>
            <person name="Ma J."/>
        </authorList>
    </citation>
    <scope>NUCLEOTIDE SEQUENCE [LARGE SCALE GENOMIC DNA]</scope>
    <source>
        <strain evidence="4">JCM 30331</strain>
    </source>
</reference>
<dbReference type="SUPFAM" id="SSF109604">
    <property type="entry name" value="HD-domain/PDEase-like"/>
    <property type="match status" value="1"/>
</dbReference>